<dbReference type="Gene3D" id="3.30.450.40">
    <property type="match status" value="1"/>
</dbReference>
<dbReference type="EMBL" id="CP109965">
    <property type="protein sequence ID" value="WAJ70368.1"/>
    <property type="molecule type" value="Genomic_DNA"/>
</dbReference>
<dbReference type="InterPro" id="IPR007435">
    <property type="entry name" value="DUF484"/>
</dbReference>
<dbReference type="InterPro" id="IPR029016">
    <property type="entry name" value="GAF-like_dom_sf"/>
</dbReference>
<proteinExistence type="predicted"/>
<dbReference type="Proteomes" id="UP001163726">
    <property type="component" value="Chromosome"/>
</dbReference>
<evidence type="ECO:0000313" key="1">
    <source>
        <dbReference type="EMBL" id="WAJ70368.1"/>
    </source>
</evidence>
<evidence type="ECO:0000313" key="2">
    <source>
        <dbReference type="Proteomes" id="UP001163726"/>
    </source>
</evidence>
<keyword evidence="2" id="KW-1185">Reference proteome</keyword>
<accession>A0ABY7ALE0</accession>
<sequence>MSEAQPESNTITEADVLAYLNEHPDFLNNHPELLSKMELAHYNGGTISLVERQLQILRNKTSMQEKDIAKLIATAKHNEHIYKAFMNLYMSLIECPDSEQMIYLLRAILLEQIELDGMKLVLFIASSDEHTAKLVEPRNLYQDVLVSRLAKDDYYFGRLKKQEQALFFNEEQAIKSVALIRLGGQKDMGILAFGSIDEQHFQGDMDTLFLAPMVKLINRLLLDFSTDEKAVELA</sequence>
<organism evidence="1 2">
    <name type="scientific">Catenovulum adriaticum</name>
    <dbReference type="NCBI Taxonomy" id="2984846"/>
    <lineage>
        <taxon>Bacteria</taxon>
        <taxon>Pseudomonadati</taxon>
        <taxon>Pseudomonadota</taxon>
        <taxon>Gammaproteobacteria</taxon>
        <taxon>Alteromonadales</taxon>
        <taxon>Alteromonadaceae</taxon>
        <taxon>Catenovulum</taxon>
    </lineage>
</organism>
<gene>
    <name evidence="1" type="ORF">OLW01_00690</name>
</gene>
<dbReference type="PANTHER" id="PTHR38765:SF1">
    <property type="entry name" value="DUF484 DOMAIN-CONTAINING PROTEIN"/>
    <property type="match status" value="1"/>
</dbReference>
<protein>
    <submittedName>
        <fullName evidence="1">DUF484 family protein</fullName>
    </submittedName>
</protein>
<name>A0ABY7ALE0_9ALTE</name>
<dbReference type="PANTHER" id="PTHR38765">
    <property type="entry name" value="DUF484 DOMAIN-CONTAINING PROTEIN"/>
    <property type="match status" value="1"/>
</dbReference>
<dbReference type="Pfam" id="PF04340">
    <property type="entry name" value="DUF484"/>
    <property type="match status" value="1"/>
</dbReference>
<reference evidence="1" key="1">
    <citation type="submission" date="2022-10" db="EMBL/GenBank/DDBJ databases">
        <title>Catenovulum adriacola sp. nov. isolated in the Harbour of Susak.</title>
        <authorList>
            <person name="Schoch T."/>
            <person name="Reich S.J."/>
            <person name="Stoeferle S."/>
            <person name="Flaiz M."/>
            <person name="Kazda M."/>
            <person name="Riedel C.U."/>
            <person name="Duerre P."/>
        </authorList>
    </citation>
    <scope>NUCLEOTIDE SEQUENCE</scope>
    <source>
        <strain evidence="1">TS8</strain>
    </source>
</reference>
<dbReference type="RefSeq" id="WP_268074670.1">
    <property type="nucleotide sequence ID" value="NZ_CP109965.1"/>
</dbReference>